<proteinExistence type="predicted"/>
<dbReference type="EMBL" id="ML976008">
    <property type="protein sequence ID" value="KAF1945653.1"/>
    <property type="molecule type" value="Genomic_DNA"/>
</dbReference>
<dbReference type="Proteomes" id="UP000800038">
    <property type="component" value="Unassembled WGS sequence"/>
</dbReference>
<sequence length="71" mass="7668">FVTGSARLVVRTRLCSLGATSSLASAARAGYPAGISAWQEQEQQEALTCIGLNPVSDMNSVWQTRRHQLYG</sequence>
<protein>
    <submittedName>
        <fullName evidence="1">Uncharacterized protein</fullName>
    </submittedName>
</protein>
<name>A0A6A5SZD8_9PLEO</name>
<accession>A0A6A5SZD8</accession>
<feature type="non-terminal residue" evidence="1">
    <location>
        <position position="1"/>
    </location>
</feature>
<dbReference type="AlphaFoldDB" id="A0A6A5SZD8"/>
<evidence type="ECO:0000313" key="2">
    <source>
        <dbReference type="Proteomes" id="UP000800038"/>
    </source>
</evidence>
<reference evidence="1" key="1">
    <citation type="journal article" date="2020" name="Stud. Mycol.">
        <title>101 Dothideomycetes genomes: a test case for predicting lifestyles and emergence of pathogens.</title>
        <authorList>
            <person name="Haridas S."/>
            <person name="Albert R."/>
            <person name="Binder M."/>
            <person name="Bloem J."/>
            <person name="Labutti K."/>
            <person name="Salamov A."/>
            <person name="Andreopoulos B."/>
            <person name="Baker S."/>
            <person name="Barry K."/>
            <person name="Bills G."/>
            <person name="Bluhm B."/>
            <person name="Cannon C."/>
            <person name="Castanera R."/>
            <person name="Culley D."/>
            <person name="Daum C."/>
            <person name="Ezra D."/>
            <person name="Gonzalez J."/>
            <person name="Henrissat B."/>
            <person name="Kuo A."/>
            <person name="Liang C."/>
            <person name="Lipzen A."/>
            <person name="Lutzoni F."/>
            <person name="Magnuson J."/>
            <person name="Mondo S."/>
            <person name="Nolan M."/>
            <person name="Ohm R."/>
            <person name="Pangilinan J."/>
            <person name="Park H.-J."/>
            <person name="Ramirez L."/>
            <person name="Alfaro M."/>
            <person name="Sun H."/>
            <person name="Tritt A."/>
            <person name="Yoshinaga Y."/>
            <person name="Zwiers L.-H."/>
            <person name="Turgeon B."/>
            <person name="Goodwin S."/>
            <person name="Spatafora J."/>
            <person name="Crous P."/>
            <person name="Grigoriev I."/>
        </authorList>
    </citation>
    <scope>NUCLEOTIDE SEQUENCE</scope>
    <source>
        <strain evidence="1">CBS 161.51</strain>
    </source>
</reference>
<gene>
    <name evidence="1" type="ORF">EJ02DRAFT_451366</name>
</gene>
<organism evidence="1 2">
    <name type="scientific">Clathrospora elynae</name>
    <dbReference type="NCBI Taxonomy" id="706981"/>
    <lineage>
        <taxon>Eukaryota</taxon>
        <taxon>Fungi</taxon>
        <taxon>Dikarya</taxon>
        <taxon>Ascomycota</taxon>
        <taxon>Pezizomycotina</taxon>
        <taxon>Dothideomycetes</taxon>
        <taxon>Pleosporomycetidae</taxon>
        <taxon>Pleosporales</taxon>
        <taxon>Diademaceae</taxon>
        <taxon>Clathrospora</taxon>
    </lineage>
</organism>
<evidence type="ECO:0000313" key="1">
    <source>
        <dbReference type="EMBL" id="KAF1945653.1"/>
    </source>
</evidence>
<keyword evidence="2" id="KW-1185">Reference proteome</keyword>